<dbReference type="Proteomes" id="UP001212170">
    <property type="component" value="Unassembled WGS sequence"/>
</dbReference>
<organism evidence="3 4">
    <name type="scientific">Flavobacterium azizsancarii</name>
    <dbReference type="NCBI Taxonomy" id="2961580"/>
    <lineage>
        <taxon>Bacteria</taxon>
        <taxon>Pseudomonadati</taxon>
        <taxon>Bacteroidota</taxon>
        <taxon>Flavobacteriia</taxon>
        <taxon>Flavobacteriales</taxon>
        <taxon>Flavobacteriaceae</taxon>
        <taxon>Flavobacterium</taxon>
    </lineage>
</organism>
<dbReference type="Pfam" id="PF05598">
    <property type="entry name" value="DUF772"/>
    <property type="match status" value="1"/>
</dbReference>
<reference evidence="3 4" key="1">
    <citation type="journal article" date="2023" name="Chemosphere">
        <title>Whole genome analysis of Flavobacterium aziz-sancarii sp. nov., isolated from Ardley Island (Antarctica), revealed a rich resistome and bioremediation potential.</title>
        <authorList>
            <person name="Otur C."/>
            <person name="Okay S."/>
            <person name="Kurt-Kizildogan A."/>
        </authorList>
    </citation>
    <scope>NUCLEOTIDE SEQUENCE [LARGE SCALE GENOMIC DNA]</scope>
    <source>
        <strain evidence="3 4">AC</strain>
    </source>
</reference>
<dbReference type="InterPro" id="IPR008490">
    <property type="entry name" value="Transposase_InsH_N"/>
</dbReference>
<evidence type="ECO:0000313" key="4">
    <source>
        <dbReference type="Proteomes" id="UP001212170"/>
    </source>
</evidence>
<feature type="domain" description="Transposase InsH N-terminal" evidence="1">
    <location>
        <begin position="19"/>
        <end position="108"/>
    </location>
</feature>
<dbReference type="InterPro" id="IPR025668">
    <property type="entry name" value="Tnp_DDE_dom"/>
</dbReference>
<dbReference type="InterPro" id="IPR047629">
    <property type="entry name" value="IS1182_transpos"/>
</dbReference>
<gene>
    <name evidence="3" type="ORF">NJT12_24725</name>
</gene>
<dbReference type="NCBIfam" id="NF033551">
    <property type="entry name" value="transpos_IS1182"/>
    <property type="match status" value="1"/>
</dbReference>
<protein>
    <submittedName>
        <fullName evidence="3">IS1182 family transposase</fullName>
    </submittedName>
</protein>
<feature type="non-terminal residue" evidence="3">
    <location>
        <position position="529"/>
    </location>
</feature>
<keyword evidence="4" id="KW-1185">Reference proteome</keyword>
<evidence type="ECO:0000259" key="1">
    <source>
        <dbReference type="Pfam" id="PF05598"/>
    </source>
</evidence>
<evidence type="ECO:0000313" key="3">
    <source>
        <dbReference type="EMBL" id="MDA6072827.1"/>
    </source>
</evidence>
<accession>A0ABT4WLD6</accession>
<dbReference type="PANTHER" id="PTHR33408:SF2">
    <property type="entry name" value="TRANSPOSASE DDE DOMAIN-CONTAINING PROTEIN"/>
    <property type="match status" value="1"/>
</dbReference>
<feature type="domain" description="Transposase DDE" evidence="2">
    <location>
        <begin position="380"/>
        <end position="503"/>
    </location>
</feature>
<proteinExistence type="predicted"/>
<comment type="caution">
    <text evidence="3">The sequence shown here is derived from an EMBL/GenBank/DDBJ whole genome shotgun (WGS) entry which is preliminary data.</text>
</comment>
<dbReference type="Pfam" id="PF13751">
    <property type="entry name" value="DDE_Tnp_1_6"/>
    <property type="match status" value="1"/>
</dbReference>
<name>A0ABT4WLD6_9FLAO</name>
<dbReference type="RefSeq" id="WP_271338780.1">
    <property type="nucleotide sequence ID" value="NZ_JAMZNK010000100.1"/>
</dbReference>
<dbReference type="EMBL" id="JAMZNK010000100">
    <property type="protein sequence ID" value="MDA6072827.1"/>
    <property type="molecule type" value="Genomic_DNA"/>
</dbReference>
<evidence type="ECO:0000259" key="2">
    <source>
        <dbReference type="Pfam" id="PF13751"/>
    </source>
</evidence>
<dbReference type="PANTHER" id="PTHR33408">
    <property type="entry name" value="TRANSPOSASE"/>
    <property type="match status" value="1"/>
</dbReference>
<sequence>MQPVFKPHSVHQQDLFPLNLNDLIPENHSARLIDSVVEQLEISEIISQFKGGGRSSYHPKMLLKILFYGYLNNTYSSRKLARAVKENIYFMWLSGGLQPDFRTINDFRGKKLKGNIEKLFSQVVLMMVDLELISLERQFIDGTKIEANAHKYSFVWKKAVEKHKDRLQGKIDAVLADIGQAIESDIMHTDNQTDTKVDSKKLEEKIHEINQSEKKQKLSKQQNKSLQKLEKEQLVKLKEYEKHLEILGDRNSYSKTDTDATFMRMKEDHMGNGQLKAGYNIQISTENQIITHYSTHQTSTDFTTLKTHLEGFKSNYGKQSAKVIADAGYGSEENYQLLEDKEIDFFVPYNMYRIEETRKHKNNLFHAQNLFHNNEQDFLVCPMGQQMPRIFTKKSKTTTGFEQYHSVYEALNCAGCPLRGQCFKAKGNRRIEINHNLQRLKFKARENLESELGREIYSKRCIEPEPVFGNIKQNKGFKRFTLTKTAKVNTEFGLIAIAHNFSKWIAKIRLGNFNLIFDLVEALEKFIED</sequence>